<sequence>MAEFWTGLWQFAGSYWWLIFFIGPAIGGGAKALERSSKRRHQRRLEIIRAKAEAKGLLRAESPTAVDGARSASGAAADDTGEDLGTRARMQRLLEAHDGLTHRWLEYELDVAKLIAYPAMSDGRQPLTAAFLRAKKVADGLRPASERERITPADLAAYRDALTDAEVAFDVAEREARRLSDRGFSEPERRRLDTAKRLLNVAIDEAATPAERRTAYERVRAELDGLIAVSDEAMERLAERSALQLPPAAPN</sequence>
<dbReference type="Proteomes" id="UP000327039">
    <property type="component" value="Unassembled WGS sequence"/>
</dbReference>
<evidence type="ECO:0000256" key="1">
    <source>
        <dbReference type="SAM" id="Coils"/>
    </source>
</evidence>
<organism evidence="3 4">
    <name type="scientific">Microbacterium radiodurans</name>
    <dbReference type="NCBI Taxonomy" id="661398"/>
    <lineage>
        <taxon>Bacteria</taxon>
        <taxon>Bacillati</taxon>
        <taxon>Actinomycetota</taxon>
        <taxon>Actinomycetes</taxon>
        <taxon>Micrococcales</taxon>
        <taxon>Microbacteriaceae</taxon>
        <taxon>Microbacterium</taxon>
    </lineage>
</organism>
<keyword evidence="2" id="KW-1133">Transmembrane helix</keyword>
<keyword evidence="4" id="KW-1185">Reference proteome</keyword>
<keyword evidence="1" id="KW-0175">Coiled coil</keyword>
<name>A0A5J5IVQ5_9MICO</name>
<dbReference type="EMBL" id="VYRZ01000001">
    <property type="protein sequence ID" value="KAA9089336.1"/>
    <property type="molecule type" value="Genomic_DNA"/>
</dbReference>
<protein>
    <submittedName>
        <fullName evidence="3">Uncharacterized protein</fullName>
    </submittedName>
</protein>
<proteinExistence type="predicted"/>
<dbReference type="AlphaFoldDB" id="A0A5J5IVQ5"/>
<evidence type="ECO:0000313" key="3">
    <source>
        <dbReference type="EMBL" id="KAA9089336.1"/>
    </source>
</evidence>
<reference evidence="4" key="1">
    <citation type="submission" date="2019-09" db="EMBL/GenBank/DDBJ databases">
        <title>Mumia zhuanghuii sp. nov. isolated from the intestinal contents of plateau pika (Ochotona curzoniae) in the Qinghai-Tibet plateau of China.</title>
        <authorList>
            <person name="Tian Z."/>
        </authorList>
    </citation>
    <scope>NUCLEOTIDE SEQUENCE [LARGE SCALE GENOMIC DNA]</scope>
    <source>
        <strain evidence="4">DSM 25564</strain>
    </source>
</reference>
<dbReference type="RefSeq" id="WP_150417968.1">
    <property type="nucleotide sequence ID" value="NZ_VYRZ01000001.1"/>
</dbReference>
<accession>A0A5J5IVQ5</accession>
<feature type="transmembrane region" description="Helical" evidence="2">
    <location>
        <begin position="15"/>
        <end position="33"/>
    </location>
</feature>
<gene>
    <name evidence="3" type="ORF">F6B42_02300</name>
</gene>
<feature type="coiled-coil region" evidence="1">
    <location>
        <begin position="155"/>
        <end position="182"/>
    </location>
</feature>
<evidence type="ECO:0000256" key="2">
    <source>
        <dbReference type="SAM" id="Phobius"/>
    </source>
</evidence>
<comment type="caution">
    <text evidence="3">The sequence shown here is derived from an EMBL/GenBank/DDBJ whole genome shotgun (WGS) entry which is preliminary data.</text>
</comment>
<keyword evidence="2" id="KW-0812">Transmembrane</keyword>
<evidence type="ECO:0000313" key="4">
    <source>
        <dbReference type="Proteomes" id="UP000327039"/>
    </source>
</evidence>
<dbReference type="OrthoDB" id="4948465at2"/>
<keyword evidence="2" id="KW-0472">Membrane</keyword>